<evidence type="ECO:0000313" key="8">
    <source>
        <dbReference type="Proteomes" id="UP000006062"/>
    </source>
</evidence>
<evidence type="ECO:0000256" key="5">
    <source>
        <dbReference type="ARBA" id="ARBA00023136"/>
    </source>
</evidence>
<evidence type="ECO:0000256" key="3">
    <source>
        <dbReference type="ARBA" id="ARBA00022692"/>
    </source>
</evidence>
<accession>I3YHB0</accession>
<dbReference type="HOGENOM" id="CLU_078530_0_0_6"/>
<feature type="transmembrane region" description="Helical" evidence="6">
    <location>
        <begin position="21"/>
        <end position="40"/>
    </location>
</feature>
<dbReference type="Pfam" id="PF03706">
    <property type="entry name" value="LPG_synthase_TM"/>
    <property type="match status" value="1"/>
</dbReference>
<evidence type="ECO:0000256" key="6">
    <source>
        <dbReference type="SAM" id="Phobius"/>
    </source>
</evidence>
<dbReference type="STRING" id="765911.Thivi_4586"/>
<keyword evidence="8" id="KW-1185">Reference proteome</keyword>
<name>I3YHB0_THIV6</name>
<feature type="transmembrane region" description="Helical" evidence="6">
    <location>
        <begin position="52"/>
        <end position="73"/>
    </location>
</feature>
<dbReference type="eggNOG" id="COG0392">
    <property type="taxonomic scope" value="Bacteria"/>
</dbReference>
<keyword evidence="3 6" id="KW-0812">Transmembrane</keyword>
<feature type="transmembrane region" description="Helical" evidence="6">
    <location>
        <begin position="125"/>
        <end position="152"/>
    </location>
</feature>
<gene>
    <name evidence="7" type="ordered locus">Thivi_4586</name>
</gene>
<evidence type="ECO:0000256" key="2">
    <source>
        <dbReference type="ARBA" id="ARBA00022475"/>
    </source>
</evidence>
<organism evidence="7 8">
    <name type="scientific">Thiocystis violascens (strain ATCC 17096 / DSM 198 / 6111)</name>
    <name type="common">Chromatium violascens</name>
    <dbReference type="NCBI Taxonomy" id="765911"/>
    <lineage>
        <taxon>Bacteria</taxon>
        <taxon>Pseudomonadati</taxon>
        <taxon>Pseudomonadota</taxon>
        <taxon>Gammaproteobacteria</taxon>
        <taxon>Chromatiales</taxon>
        <taxon>Chromatiaceae</taxon>
        <taxon>Thiocystis</taxon>
    </lineage>
</organism>
<proteinExistence type="predicted"/>
<dbReference type="EMBL" id="CP003154">
    <property type="protein sequence ID" value="AFL76378.1"/>
    <property type="molecule type" value="Genomic_DNA"/>
</dbReference>
<feature type="transmembrane region" description="Helical" evidence="6">
    <location>
        <begin position="256"/>
        <end position="278"/>
    </location>
</feature>
<evidence type="ECO:0000313" key="7">
    <source>
        <dbReference type="EMBL" id="AFL76378.1"/>
    </source>
</evidence>
<dbReference type="Proteomes" id="UP000006062">
    <property type="component" value="Chromosome"/>
</dbReference>
<comment type="subcellular location">
    <subcellularLocation>
        <location evidence="1">Cell membrane</location>
        <topology evidence="1">Multi-pass membrane protein</topology>
    </subcellularLocation>
</comment>
<dbReference type="KEGG" id="tvi:Thivi_4586"/>
<dbReference type="GO" id="GO:0005886">
    <property type="term" value="C:plasma membrane"/>
    <property type="evidence" value="ECO:0007669"/>
    <property type="project" value="UniProtKB-SubCell"/>
</dbReference>
<protein>
    <submittedName>
        <fullName evidence="7">Putative integral membrane protein</fullName>
    </submittedName>
</protein>
<dbReference type="AlphaFoldDB" id="I3YHB0"/>
<sequence>MSPMNEETKGQGAPRLGRGRDWILGGTLLLALLAAVHWSIGWGPLLAPWRELSPWLLGWLFLLTALSYALRAVRVHDYFRPRFNGQFPVVLRLSILHNTANNLLPMRAGEFVFPWLMRRYFGHGLLDSAAALLWIRLLDLHFLALIAILILNLSHPSWIWWGLALLWVGGLALVVLVSGMGETARLAGDGKIRSIIRRVLLAAPGDHWLVARVYGWTALIWSLKFAAFTSLLRFFLPLDLWRLLAGVMGAELSSVLPFHGIAGSGSYELAAVAALAPLGVDPKLALAGAVNLHLFLLGSTLILGGLAFLLPKSAGKAAVSQAFS</sequence>
<keyword evidence="2" id="KW-1003">Cell membrane</keyword>
<keyword evidence="4 6" id="KW-1133">Transmembrane helix</keyword>
<evidence type="ECO:0000256" key="1">
    <source>
        <dbReference type="ARBA" id="ARBA00004651"/>
    </source>
</evidence>
<dbReference type="InterPro" id="IPR022791">
    <property type="entry name" value="L-PG_synthase/AglD"/>
</dbReference>
<dbReference type="RefSeq" id="WP_014780746.1">
    <property type="nucleotide sequence ID" value="NC_018012.1"/>
</dbReference>
<reference evidence="7 8" key="1">
    <citation type="submission" date="2012-06" db="EMBL/GenBank/DDBJ databases">
        <title>Complete sequence of Thiocystis violascens DSM 198.</title>
        <authorList>
            <consortium name="US DOE Joint Genome Institute"/>
            <person name="Lucas S."/>
            <person name="Han J."/>
            <person name="Lapidus A."/>
            <person name="Cheng J.-F."/>
            <person name="Goodwin L."/>
            <person name="Pitluck S."/>
            <person name="Peters L."/>
            <person name="Ovchinnikova G."/>
            <person name="Teshima H."/>
            <person name="Detter J.C."/>
            <person name="Han C."/>
            <person name="Tapia R."/>
            <person name="Land M."/>
            <person name="Hauser L."/>
            <person name="Kyrpides N."/>
            <person name="Ivanova N."/>
            <person name="Pagani I."/>
            <person name="Vogl K."/>
            <person name="Liu Z."/>
            <person name="Frigaard N.-U."/>
            <person name="Bryant D."/>
            <person name="Woyke T."/>
        </authorList>
    </citation>
    <scope>NUCLEOTIDE SEQUENCE [LARGE SCALE GENOMIC DNA]</scope>
    <source>
        <strain evidence="8">ATCC 17096 / DSM 198 / 6111</strain>
    </source>
</reference>
<dbReference type="OrthoDB" id="421014at2"/>
<keyword evidence="5 6" id="KW-0472">Membrane</keyword>
<feature type="transmembrane region" description="Helical" evidence="6">
    <location>
        <begin position="284"/>
        <end position="310"/>
    </location>
</feature>
<feature type="transmembrane region" description="Helical" evidence="6">
    <location>
        <begin position="158"/>
        <end position="178"/>
    </location>
</feature>
<evidence type="ECO:0000256" key="4">
    <source>
        <dbReference type="ARBA" id="ARBA00022989"/>
    </source>
</evidence>